<dbReference type="InterPro" id="IPR013103">
    <property type="entry name" value="RVT_2"/>
</dbReference>
<evidence type="ECO:0000259" key="1">
    <source>
        <dbReference type="Pfam" id="PF07727"/>
    </source>
</evidence>
<name>A0A1U7YV57_NICSY</name>
<dbReference type="SUPFAM" id="SSF56672">
    <property type="entry name" value="DNA/RNA polymerases"/>
    <property type="match status" value="1"/>
</dbReference>
<organism evidence="2 3">
    <name type="scientific">Nicotiana sylvestris</name>
    <name type="common">Wood tobacco</name>
    <name type="synonym">South American tobacco</name>
    <dbReference type="NCBI Taxonomy" id="4096"/>
    <lineage>
        <taxon>Eukaryota</taxon>
        <taxon>Viridiplantae</taxon>
        <taxon>Streptophyta</taxon>
        <taxon>Embryophyta</taxon>
        <taxon>Tracheophyta</taxon>
        <taxon>Spermatophyta</taxon>
        <taxon>Magnoliopsida</taxon>
        <taxon>eudicotyledons</taxon>
        <taxon>Gunneridae</taxon>
        <taxon>Pentapetalae</taxon>
        <taxon>asterids</taxon>
        <taxon>lamiids</taxon>
        <taxon>Solanales</taxon>
        <taxon>Solanaceae</taxon>
        <taxon>Nicotianoideae</taxon>
        <taxon>Nicotianeae</taxon>
        <taxon>Nicotiana</taxon>
    </lineage>
</organism>
<evidence type="ECO:0000313" key="3">
    <source>
        <dbReference type="RefSeq" id="XP_009803079.1"/>
    </source>
</evidence>
<dbReference type="Pfam" id="PF07727">
    <property type="entry name" value="RVT_2"/>
    <property type="match status" value="1"/>
</dbReference>
<proteinExistence type="predicted"/>
<sequence>MKGHLKENCYKIIGYPPDFKSKKRGALPSGNLAQSDGYVAPTHRPIPHMTAPVLHQNSISLSDSNSNFTWIVDTGATNHMTGNERLLVDVAKDLFTGRVMGIGKRKEELYILRPKGDAEIKEQMRSLAVRGITDSELWHKRMGHTIDQDFSFPVLSIPSAPPEDSVPIPSNQPQAITSSEIAVLDNAEVSKPPIRLKDFVVPSKTVVACLYPLSNAVNYDTLTPRYQSFLTKLSVDVDPQTYARAAKDPRWIEAMQAELQALEANNTWEVVPLPPSKKGTGCDDSTMILETKSCLKSSFNIKDLGELRYFLRIELSRSKDGIVMHQRKYALELISDMGLARAKSVGAPLEFNLKLTSSEFDAHVGVTDDALLVDPIAYCDVDWASCPNTRRSVTGYFIKFGDSFVSWKSKKQITISRSSAEAEYRSLASTVAELVWLLGSFKKLHMIIQLPISLYCDSKSAIQIAANPVFYERTKHIDNDCHFIREKVQQGLVCLHHLSSSEQQADVLTKGLTQLQHHYLISKLGMKNLFISPSLRGV</sequence>
<dbReference type="PANTHER" id="PTHR11439:SF466">
    <property type="entry name" value="CCHC-TYPE DOMAIN-CONTAINING PROTEIN"/>
    <property type="match status" value="1"/>
</dbReference>
<dbReference type="RefSeq" id="XP_009803079.1">
    <property type="nucleotide sequence ID" value="XM_009804777.1"/>
</dbReference>
<dbReference type="PANTHER" id="PTHR11439">
    <property type="entry name" value="GAG-POL-RELATED RETROTRANSPOSON"/>
    <property type="match status" value="1"/>
</dbReference>
<protein>
    <submittedName>
        <fullName evidence="3">Uncharacterized protein LOC104248511</fullName>
    </submittedName>
</protein>
<feature type="domain" description="Reverse transcriptase Ty1/copia-type" evidence="1">
    <location>
        <begin position="283"/>
        <end position="349"/>
    </location>
</feature>
<dbReference type="Proteomes" id="UP000189701">
    <property type="component" value="Unplaced"/>
</dbReference>
<keyword evidence="2" id="KW-1185">Reference proteome</keyword>
<evidence type="ECO:0000313" key="2">
    <source>
        <dbReference type="Proteomes" id="UP000189701"/>
    </source>
</evidence>
<dbReference type="STRING" id="4096.A0A1U7YV57"/>
<dbReference type="InterPro" id="IPR043502">
    <property type="entry name" value="DNA/RNA_pol_sf"/>
</dbReference>
<reference evidence="3" key="2">
    <citation type="submission" date="2025-08" db="UniProtKB">
        <authorList>
            <consortium name="RefSeq"/>
        </authorList>
    </citation>
    <scope>IDENTIFICATION</scope>
    <source>
        <tissue evidence="3">Leaf</tissue>
    </source>
</reference>
<dbReference type="AlphaFoldDB" id="A0A1U7YV57"/>
<dbReference type="CDD" id="cd09272">
    <property type="entry name" value="RNase_HI_RT_Ty1"/>
    <property type="match status" value="1"/>
</dbReference>
<reference evidence="2" key="1">
    <citation type="journal article" date="2013" name="Genome Biol.">
        <title>Reference genomes and transcriptomes of Nicotiana sylvestris and Nicotiana tomentosiformis.</title>
        <authorList>
            <person name="Sierro N."/>
            <person name="Battey J.N."/>
            <person name="Ouadi S."/>
            <person name="Bovet L."/>
            <person name="Goepfert S."/>
            <person name="Bakaher N."/>
            <person name="Peitsch M.C."/>
            <person name="Ivanov N.V."/>
        </authorList>
    </citation>
    <scope>NUCLEOTIDE SEQUENCE [LARGE SCALE GENOMIC DNA]</scope>
</reference>
<gene>
    <name evidence="3" type="primary">LOC104248511</name>
</gene>
<dbReference type="eggNOG" id="KOG0017">
    <property type="taxonomic scope" value="Eukaryota"/>
</dbReference>
<accession>A0A1U7YV57</accession>